<feature type="transmembrane region" description="Helical" evidence="1">
    <location>
        <begin position="12"/>
        <end position="31"/>
    </location>
</feature>
<dbReference type="AlphaFoldDB" id="A0A1G9K0Z9"/>
<dbReference type="EMBL" id="FNGV01000001">
    <property type="protein sequence ID" value="SDL43620.1"/>
    <property type="molecule type" value="Genomic_DNA"/>
</dbReference>
<keyword evidence="4" id="KW-1185">Reference proteome</keyword>
<reference evidence="3 4" key="1">
    <citation type="submission" date="2016-10" db="EMBL/GenBank/DDBJ databases">
        <authorList>
            <person name="de Groot N.N."/>
        </authorList>
    </citation>
    <scope>NUCLEOTIDE SEQUENCE [LARGE SCALE GENOMIC DNA]</scope>
    <source>
        <strain evidence="3 4">DSM 19886</strain>
    </source>
</reference>
<feature type="transmembrane region" description="Helical" evidence="1">
    <location>
        <begin position="205"/>
        <end position="227"/>
    </location>
</feature>
<gene>
    <name evidence="3" type="ORF">SAMN04488514_101801</name>
</gene>
<dbReference type="STRING" id="192904.SAMN04488514_101801"/>
<dbReference type="GO" id="GO:0016020">
    <property type="term" value="C:membrane"/>
    <property type="evidence" value="ECO:0007669"/>
    <property type="project" value="InterPro"/>
</dbReference>
<keyword evidence="1" id="KW-1133">Transmembrane helix</keyword>
<protein>
    <submittedName>
        <fullName evidence="3">Threonine/homoserine efflux transporter RhtA</fullName>
    </submittedName>
</protein>
<dbReference type="Pfam" id="PF00892">
    <property type="entry name" value="EamA"/>
    <property type="match status" value="2"/>
</dbReference>
<dbReference type="Proteomes" id="UP000199440">
    <property type="component" value="Unassembled WGS sequence"/>
</dbReference>
<feature type="transmembrane region" description="Helical" evidence="1">
    <location>
        <begin position="264"/>
        <end position="282"/>
    </location>
</feature>
<feature type="transmembrane region" description="Helical" evidence="1">
    <location>
        <begin position="68"/>
        <end position="88"/>
    </location>
</feature>
<accession>A0A1G9K0Z9</accession>
<name>A0A1G9K0Z9_9FLAO</name>
<proteinExistence type="predicted"/>
<keyword evidence="1" id="KW-0812">Transmembrane</keyword>
<feature type="domain" description="EamA" evidence="2">
    <location>
        <begin position="16"/>
        <end position="138"/>
    </location>
</feature>
<dbReference type="InterPro" id="IPR000620">
    <property type="entry name" value="EamA_dom"/>
</dbReference>
<feature type="transmembrane region" description="Helical" evidence="1">
    <location>
        <begin position="176"/>
        <end position="199"/>
    </location>
</feature>
<dbReference type="RefSeq" id="WP_245731273.1">
    <property type="nucleotide sequence ID" value="NZ_FNGV01000001.1"/>
</dbReference>
<evidence type="ECO:0000313" key="3">
    <source>
        <dbReference type="EMBL" id="SDL43620.1"/>
    </source>
</evidence>
<feature type="transmembrane region" description="Helical" evidence="1">
    <location>
        <begin position="239"/>
        <end position="258"/>
    </location>
</feature>
<keyword evidence="1" id="KW-0472">Membrane</keyword>
<feature type="domain" description="EamA" evidence="2">
    <location>
        <begin position="150"/>
        <end position="279"/>
    </location>
</feature>
<feature type="transmembrane region" description="Helical" evidence="1">
    <location>
        <begin position="37"/>
        <end position="56"/>
    </location>
</feature>
<dbReference type="PANTHER" id="PTHR22911:SF79">
    <property type="entry name" value="MOBA-LIKE NTP TRANSFERASE DOMAIN-CONTAINING PROTEIN"/>
    <property type="match status" value="1"/>
</dbReference>
<dbReference type="SUPFAM" id="SSF103481">
    <property type="entry name" value="Multidrug resistance efflux transporter EmrE"/>
    <property type="match status" value="2"/>
</dbReference>
<evidence type="ECO:0000313" key="4">
    <source>
        <dbReference type="Proteomes" id="UP000199440"/>
    </source>
</evidence>
<dbReference type="PANTHER" id="PTHR22911">
    <property type="entry name" value="ACYL-MALONYL CONDENSING ENZYME-RELATED"/>
    <property type="match status" value="1"/>
</dbReference>
<feature type="transmembrane region" description="Helical" evidence="1">
    <location>
        <begin position="146"/>
        <end position="164"/>
    </location>
</feature>
<evidence type="ECO:0000259" key="2">
    <source>
        <dbReference type="Pfam" id="PF00892"/>
    </source>
</evidence>
<dbReference type="InterPro" id="IPR037185">
    <property type="entry name" value="EmrE-like"/>
</dbReference>
<organism evidence="3 4">
    <name type="scientific">Kriegella aquimaris</name>
    <dbReference type="NCBI Taxonomy" id="192904"/>
    <lineage>
        <taxon>Bacteria</taxon>
        <taxon>Pseudomonadati</taxon>
        <taxon>Bacteroidota</taxon>
        <taxon>Flavobacteriia</taxon>
        <taxon>Flavobacteriales</taxon>
        <taxon>Flavobacteriaceae</taxon>
        <taxon>Kriegella</taxon>
    </lineage>
</organism>
<feature type="transmembrane region" description="Helical" evidence="1">
    <location>
        <begin position="94"/>
        <end position="111"/>
    </location>
</feature>
<sequence>MKNSKGHLSYLLELNIAMVFISTSGALGRYVDLPVPVIIAIRAILAFFFLFLYCKWKGISLKVASKDRLPIILSGVLIALHWLLYFYALKWSNVAIGMLALFTYPVITSFLEPLMLKTKLQMIHWFLGFLVLCGIYFLAPDFNMESSYTLAVLVGLLSALAYALRNIILKTKVSTYNGSMLMCYQSAIAGLLLFPALFFTDLELIISQWHGLVALGLITTAIGHTLFLNCFKHFSVTTVSILSSVQPVYGILIGALFLSEIPSWTTIFGGILILTSVVIESFRSYK</sequence>
<feature type="transmembrane region" description="Helical" evidence="1">
    <location>
        <begin position="123"/>
        <end position="140"/>
    </location>
</feature>
<evidence type="ECO:0000256" key="1">
    <source>
        <dbReference type="SAM" id="Phobius"/>
    </source>
</evidence>